<dbReference type="VEuPathDB" id="PiroplasmaDB:TA07165"/>
<feature type="compositionally biased region" description="Polar residues" evidence="1">
    <location>
        <begin position="121"/>
        <end position="160"/>
    </location>
</feature>
<dbReference type="EMBL" id="UIVT01000004">
    <property type="protein sequence ID" value="SVP94141.1"/>
    <property type="molecule type" value="Genomic_DNA"/>
</dbReference>
<reference evidence="2" key="1">
    <citation type="submission" date="2018-07" db="EMBL/GenBank/DDBJ databases">
        <authorList>
            <person name="Quirk P.G."/>
            <person name="Krulwich T.A."/>
        </authorList>
    </citation>
    <scope>NUCLEOTIDE SEQUENCE</scope>
    <source>
        <strain evidence="2">Anand</strain>
    </source>
</reference>
<feature type="region of interest" description="Disordered" evidence="1">
    <location>
        <begin position="80"/>
        <end position="222"/>
    </location>
</feature>
<dbReference type="EMBL" id="UIVS01000004">
    <property type="protein sequence ID" value="SVP94794.1"/>
    <property type="molecule type" value="Genomic_DNA"/>
</dbReference>
<sequence>MVVYDNHILWHRGYRLYESFCCAILNYYYKHKDALFSNIVKTTQSDIPYVKNSCPDLDDAIEDAFHRLNVLHQHLYSLTEERSQPETSTDGNQPSDVPIITSETVPTIGTGETTDSTEESNLSQPEANSDQSQPETQDQTESLIPTSIQPEEQQERTPGTQEQQNQEEIHEQESFSTPIGNLSQEPTNEEQSQLETEDNTQSNDQSETCTIPNDSTLNGLYP</sequence>
<dbReference type="AlphaFoldDB" id="A0A3B0NCT4"/>
<evidence type="ECO:0000313" key="2">
    <source>
        <dbReference type="EMBL" id="SVP94141.1"/>
    </source>
</evidence>
<feature type="compositionally biased region" description="Polar residues" evidence="1">
    <location>
        <begin position="174"/>
        <end position="222"/>
    </location>
</feature>
<accession>A0A3B0NCT4</accession>
<protein>
    <submittedName>
        <fullName evidence="2">Uncharacterized protein</fullName>
    </submittedName>
</protein>
<name>A0A3B0NCT4_THEAN</name>
<evidence type="ECO:0000313" key="3">
    <source>
        <dbReference type="EMBL" id="SVP94794.1"/>
    </source>
</evidence>
<proteinExistence type="predicted"/>
<gene>
    <name evidence="2" type="ORF">TAT_000314200</name>
    <name evidence="3" type="ORF">TAV_000314100</name>
</gene>
<organism evidence="2">
    <name type="scientific">Theileria annulata</name>
    <dbReference type="NCBI Taxonomy" id="5874"/>
    <lineage>
        <taxon>Eukaryota</taxon>
        <taxon>Sar</taxon>
        <taxon>Alveolata</taxon>
        <taxon>Apicomplexa</taxon>
        <taxon>Aconoidasida</taxon>
        <taxon>Piroplasmida</taxon>
        <taxon>Theileriidae</taxon>
        <taxon>Theileria</taxon>
    </lineage>
</organism>
<feature type="compositionally biased region" description="Polar residues" evidence="1">
    <location>
        <begin position="85"/>
        <end position="105"/>
    </location>
</feature>
<evidence type="ECO:0000256" key="1">
    <source>
        <dbReference type="SAM" id="MobiDB-lite"/>
    </source>
</evidence>